<evidence type="ECO:0000313" key="3">
    <source>
        <dbReference type="Proteomes" id="UP001290861"/>
    </source>
</evidence>
<evidence type="ECO:0000313" key="2">
    <source>
        <dbReference type="EMBL" id="MDZ8119948.1"/>
    </source>
</evidence>
<dbReference type="RefSeq" id="WP_322609729.1">
    <property type="nucleotide sequence ID" value="NZ_JARVCO010000012.1"/>
</dbReference>
<sequence>MVRKLLVVPVAVFSAMPWVQASGITVLTEEPAAEFSLPDQA</sequence>
<gene>
    <name evidence="2" type="ORF">P9H32_15060</name>
</gene>
<keyword evidence="1" id="KW-0732">Signal</keyword>
<feature type="chain" id="PRO_5045411921" evidence="1">
    <location>
        <begin position="22"/>
        <end position="41"/>
    </location>
</feature>
<reference evidence="2 3" key="1">
    <citation type="journal article" date="2024" name="Appl. Environ. Microbiol.">
        <title>Pontiella agarivorans sp. nov., a novel marine anaerobic bacterium capable of degrading macroalgal polysaccharides and fixing nitrogen.</title>
        <authorList>
            <person name="Liu N."/>
            <person name="Kivenson V."/>
            <person name="Peng X."/>
            <person name="Cui Z."/>
            <person name="Lankiewicz T.S."/>
            <person name="Gosselin K.M."/>
            <person name="English C.J."/>
            <person name="Blair E.M."/>
            <person name="O'Malley M.A."/>
            <person name="Valentine D.L."/>
        </authorList>
    </citation>
    <scope>NUCLEOTIDE SEQUENCE [LARGE SCALE GENOMIC DNA]</scope>
    <source>
        <strain evidence="2 3">NLcol2</strain>
    </source>
</reference>
<organism evidence="2 3">
    <name type="scientific">Pontiella agarivorans</name>
    <dbReference type="NCBI Taxonomy" id="3038953"/>
    <lineage>
        <taxon>Bacteria</taxon>
        <taxon>Pseudomonadati</taxon>
        <taxon>Kiritimatiellota</taxon>
        <taxon>Kiritimatiellia</taxon>
        <taxon>Kiritimatiellales</taxon>
        <taxon>Pontiellaceae</taxon>
        <taxon>Pontiella</taxon>
    </lineage>
</organism>
<dbReference type="EMBL" id="JARVCO010000012">
    <property type="protein sequence ID" value="MDZ8119948.1"/>
    <property type="molecule type" value="Genomic_DNA"/>
</dbReference>
<feature type="signal peptide" evidence="1">
    <location>
        <begin position="1"/>
        <end position="21"/>
    </location>
</feature>
<accession>A0ABU5N0J9</accession>
<comment type="caution">
    <text evidence="2">The sequence shown here is derived from an EMBL/GenBank/DDBJ whole genome shotgun (WGS) entry which is preliminary data.</text>
</comment>
<dbReference type="Proteomes" id="UP001290861">
    <property type="component" value="Unassembled WGS sequence"/>
</dbReference>
<proteinExistence type="predicted"/>
<keyword evidence="3" id="KW-1185">Reference proteome</keyword>
<name>A0ABU5N0J9_9BACT</name>
<protein>
    <submittedName>
        <fullName evidence="2">Uncharacterized protein</fullName>
    </submittedName>
</protein>
<evidence type="ECO:0000256" key="1">
    <source>
        <dbReference type="SAM" id="SignalP"/>
    </source>
</evidence>